<reference evidence="6" key="1">
    <citation type="journal article" date="2015" name="Proc. Natl. Acad. Sci. U.S.A.">
        <title>Genome sequencing of adzuki bean (Vigna angularis) provides insight into high starch and low fat accumulation and domestication.</title>
        <authorList>
            <person name="Yang K."/>
            <person name="Tian Z."/>
            <person name="Chen C."/>
            <person name="Luo L."/>
            <person name="Zhao B."/>
            <person name="Wang Z."/>
            <person name="Yu L."/>
            <person name="Li Y."/>
            <person name="Sun Y."/>
            <person name="Li W."/>
            <person name="Chen Y."/>
            <person name="Li Y."/>
            <person name="Zhang Y."/>
            <person name="Ai D."/>
            <person name="Zhao J."/>
            <person name="Shang C."/>
            <person name="Ma Y."/>
            <person name="Wu B."/>
            <person name="Wang M."/>
            <person name="Gao L."/>
            <person name="Sun D."/>
            <person name="Zhang P."/>
            <person name="Guo F."/>
            <person name="Wang W."/>
            <person name="Li Y."/>
            <person name="Wang J."/>
            <person name="Varshney R.K."/>
            <person name="Wang J."/>
            <person name="Ling H.Q."/>
            <person name="Wan P."/>
        </authorList>
    </citation>
    <scope>NUCLEOTIDE SEQUENCE</scope>
    <source>
        <strain evidence="6">cv. Jingnong 6</strain>
    </source>
</reference>
<dbReference type="STRING" id="3914.A0A0L9V292"/>
<proteinExistence type="predicted"/>
<dbReference type="OMA" id="PSTHAKE"/>
<name>A0A0L9V292_PHAAN</name>
<keyword evidence="2" id="KW-0472">Membrane</keyword>
<keyword evidence="3" id="KW-0732">Signal</keyword>
<feature type="region of interest" description="Disordered" evidence="1">
    <location>
        <begin position="116"/>
        <end position="155"/>
    </location>
</feature>
<dbReference type="EMBL" id="CM003377">
    <property type="protein sequence ID" value="KOM48957.1"/>
    <property type="molecule type" value="Genomic_DNA"/>
</dbReference>
<dbReference type="EMBL" id="JABFOF010000007">
    <property type="protein sequence ID" value="KAG2390317.1"/>
    <property type="molecule type" value="Genomic_DNA"/>
</dbReference>
<reference evidence="5" key="2">
    <citation type="submission" date="2015-02" db="EMBL/GenBank/DDBJ databases">
        <authorList>
            <person name="Chooi Y.-H."/>
        </authorList>
    </citation>
    <scope>NUCLEOTIDE SEQUENCE</scope>
    <source>
        <tissue evidence="5">Seedling</tissue>
    </source>
</reference>
<feature type="compositionally biased region" description="Pro residues" evidence="1">
    <location>
        <begin position="143"/>
        <end position="155"/>
    </location>
</feature>
<dbReference type="Proteomes" id="UP000053144">
    <property type="component" value="Chromosome 7"/>
</dbReference>
<feature type="signal peptide" evidence="3">
    <location>
        <begin position="1"/>
        <end position="20"/>
    </location>
</feature>
<feature type="transmembrane region" description="Helical" evidence="2">
    <location>
        <begin position="44"/>
        <end position="62"/>
    </location>
</feature>
<dbReference type="Gramene" id="KOM48957">
    <property type="protein sequence ID" value="KOM48957"/>
    <property type="gene ID" value="LR48_Vigan07g266100"/>
</dbReference>
<dbReference type="PANTHER" id="PTHR37249">
    <property type="entry name" value="OS03G0206201 PROTEIN"/>
    <property type="match status" value="1"/>
</dbReference>
<sequence length="155" mass="16837">MMNWLFASLLTDFFVKDAKTKMCDEEGHCPLQVYCVGNMKVSGFFALLLVVGATLMFFNILIPTSASWSPDFIGTNNGHKATLIAVSRKLKENGNNVKSGISNNGDMSQVILTDYNPVDPTPGSRTKASLYPDPIEHGSPLIPYIPKPSPPGDSD</sequence>
<evidence type="ECO:0000256" key="3">
    <source>
        <dbReference type="SAM" id="SignalP"/>
    </source>
</evidence>
<reference evidence="4 7" key="3">
    <citation type="submission" date="2020-05" db="EMBL/GenBank/DDBJ databases">
        <title>Vigna angularis (adzuki bean) Var. LongXiaoDou No. 4 denovo assembly.</title>
        <authorList>
            <person name="Xiang H."/>
        </authorList>
    </citation>
    <scope>NUCLEOTIDE SEQUENCE [LARGE SCALE GENOMIC DNA]</scope>
    <source>
        <tissue evidence="4">Leaf</tissue>
    </source>
</reference>
<dbReference type="PANTHER" id="PTHR37249:SF3">
    <property type="entry name" value="OS03G0206201 PROTEIN"/>
    <property type="match status" value="1"/>
</dbReference>
<evidence type="ECO:0000313" key="5">
    <source>
        <dbReference type="EMBL" id="KOM48957.1"/>
    </source>
</evidence>
<gene>
    <name evidence="4" type="ORF">HKW66_Vig0222770</name>
    <name evidence="5" type="ORF">LR48_Vigan07g266100</name>
</gene>
<evidence type="ECO:0000256" key="1">
    <source>
        <dbReference type="SAM" id="MobiDB-lite"/>
    </source>
</evidence>
<evidence type="ECO:0000313" key="7">
    <source>
        <dbReference type="Proteomes" id="UP000743370"/>
    </source>
</evidence>
<keyword evidence="2" id="KW-1133">Transmembrane helix</keyword>
<evidence type="ECO:0000256" key="2">
    <source>
        <dbReference type="SAM" id="Phobius"/>
    </source>
</evidence>
<accession>A0A0L9V292</accession>
<organism evidence="5 6">
    <name type="scientific">Phaseolus angularis</name>
    <name type="common">Azuki bean</name>
    <name type="synonym">Vigna angularis</name>
    <dbReference type="NCBI Taxonomy" id="3914"/>
    <lineage>
        <taxon>Eukaryota</taxon>
        <taxon>Viridiplantae</taxon>
        <taxon>Streptophyta</taxon>
        <taxon>Embryophyta</taxon>
        <taxon>Tracheophyta</taxon>
        <taxon>Spermatophyta</taxon>
        <taxon>Magnoliopsida</taxon>
        <taxon>eudicotyledons</taxon>
        <taxon>Gunneridae</taxon>
        <taxon>Pentapetalae</taxon>
        <taxon>rosids</taxon>
        <taxon>fabids</taxon>
        <taxon>Fabales</taxon>
        <taxon>Fabaceae</taxon>
        <taxon>Papilionoideae</taxon>
        <taxon>50 kb inversion clade</taxon>
        <taxon>NPAAA clade</taxon>
        <taxon>indigoferoid/millettioid clade</taxon>
        <taxon>Phaseoleae</taxon>
        <taxon>Vigna</taxon>
    </lineage>
</organism>
<dbReference type="Proteomes" id="UP000743370">
    <property type="component" value="Unassembled WGS sequence"/>
</dbReference>
<feature type="chain" id="PRO_5035993309" evidence="3">
    <location>
        <begin position="21"/>
        <end position="155"/>
    </location>
</feature>
<evidence type="ECO:0000313" key="6">
    <source>
        <dbReference type="Proteomes" id="UP000053144"/>
    </source>
</evidence>
<dbReference type="AlphaFoldDB" id="A0A0L9V292"/>
<keyword evidence="2" id="KW-0812">Transmembrane</keyword>
<evidence type="ECO:0000313" key="4">
    <source>
        <dbReference type="EMBL" id="KAG2390317.1"/>
    </source>
</evidence>
<protein>
    <submittedName>
        <fullName evidence="5">Uncharacterized protein</fullName>
    </submittedName>
</protein>